<name>A0A2A5ATF0_9GAMM</name>
<evidence type="ECO:0000313" key="1">
    <source>
        <dbReference type="EMBL" id="PCJ22519.1"/>
    </source>
</evidence>
<evidence type="ECO:0008006" key="3">
    <source>
        <dbReference type="Google" id="ProtNLM"/>
    </source>
</evidence>
<proteinExistence type="predicted"/>
<gene>
    <name evidence="1" type="ORF">COA96_14105</name>
</gene>
<accession>A0A2A5ATF0</accession>
<protein>
    <recommendedName>
        <fullName evidence="3">DUF4145 domain-containing protein</fullName>
    </recommendedName>
</protein>
<reference evidence="2" key="1">
    <citation type="submission" date="2017-08" db="EMBL/GenBank/DDBJ databases">
        <title>A dynamic microbial community with high functional redundancy inhabits the cold, oxic subseafloor aquifer.</title>
        <authorList>
            <person name="Tully B.J."/>
            <person name="Wheat C.G."/>
            <person name="Glazer B.T."/>
            <person name="Huber J.A."/>
        </authorList>
    </citation>
    <scope>NUCLEOTIDE SEQUENCE [LARGE SCALE GENOMIC DNA]</scope>
</reference>
<evidence type="ECO:0000313" key="2">
    <source>
        <dbReference type="Proteomes" id="UP000218327"/>
    </source>
</evidence>
<comment type="caution">
    <text evidence="1">The sequence shown here is derived from an EMBL/GenBank/DDBJ whole genome shotgun (WGS) entry which is preliminary data.</text>
</comment>
<sequence length="253" mass="28760">MTAHLDRCNCGFLNEVKIRVTHQVNIVSLKGENTVVVVEKDPDSCPICHNNIQPKFVSAVEISDDYFDSIFHCPNESCRRAFIGLYGRDRHTGRFELEKTSPKTAKSEIFPDCIKTLSPTFTDIYNQSIAAEAHELDQISGVGLRKALEFLIKDYLCHQNADDLEKIEGIKKATLAQCINNYIDYEPLKRAATLATWLGNDETHYTRKFEDKDINHLKKLIQISVGWINSVIVGEELWNEMNAPQEPTTENSN</sequence>
<dbReference type="AlphaFoldDB" id="A0A2A5ATF0"/>
<dbReference type="EMBL" id="NVVJ01000058">
    <property type="protein sequence ID" value="PCJ22519.1"/>
    <property type="molecule type" value="Genomic_DNA"/>
</dbReference>
<dbReference type="Proteomes" id="UP000218327">
    <property type="component" value="Unassembled WGS sequence"/>
</dbReference>
<organism evidence="1 2">
    <name type="scientific">SAR86 cluster bacterium</name>
    <dbReference type="NCBI Taxonomy" id="2030880"/>
    <lineage>
        <taxon>Bacteria</taxon>
        <taxon>Pseudomonadati</taxon>
        <taxon>Pseudomonadota</taxon>
        <taxon>Gammaproteobacteria</taxon>
        <taxon>SAR86 cluster</taxon>
    </lineage>
</organism>